<dbReference type="KEGG" id="pphe:PP2015_3862"/>
<dbReference type="Proteomes" id="UP000061457">
    <property type="component" value="Chromosome II"/>
</dbReference>
<reference evidence="3 4" key="1">
    <citation type="submission" date="2015-11" db="EMBL/GenBank/DDBJ databases">
        <authorList>
            <person name="Zhang Y."/>
            <person name="Guo Z."/>
        </authorList>
    </citation>
    <scope>NUCLEOTIDE SEQUENCE [LARGE SCALE GENOMIC DNA]</scope>
    <source>
        <strain evidence="3 4">KCTC 12086</strain>
    </source>
</reference>
<dbReference type="PATRIC" id="fig|161398.10.peg.3951"/>
<dbReference type="PANTHER" id="PTHR43581">
    <property type="entry name" value="ATP/GTP PHOSPHATASE"/>
    <property type="match status" value="1"/>
</dbReference>
<feature type="domain" description="Endonuclease GajA/Old nuclease/RecF-like AAA" evidence="1">
    <location>
        <begin position="1"/>
        <end position="351"/>
    </location>
</feature>
<dbReference type="Gene3D" id="3.40.50.300">
    <property type="entry name" value="P-loop containing nucleotide triphosphate hydrolases"/>
    <property type="match status" value="1"/>
</dbReference>
<name>A0A0S2K7P1_9GAMM</name>
<evidence type="ECO:0000313" key="4">
    <source>
        <dbReference type="Proteomes" id="UP000061457"/>
    </source>
</evidence>
<sequence>MKLVSLKMNNFRAINGEGNVIEFKDNNIVFLFGKNNIGKSSVLHAYKYFTSPSQKALITDFYEQDTTKEIVIEATFLKEGSDIDNFNEKGLDKWVDANGLVKFRKVWSEVDKAATKMTYSIEESDFVAGGFGGLEPILTNATPNIIFIEAMPSVKSLTDWLEKEIKNKLLKKLKDNHQAEYSSALTAIKSLQEKVENEGYLGEISQKANRYFSETFPELQLNIQSTPYKEADLSKAFEKDFSVTIGDKKDEEIKLAEAVEAAEELLGGDENVSKLDRKFDLHGHGLIRQAIINILSLFKDTKDGEKHIILFEEPELYLHPSNKRKFRNTLYQIAEQDDYQIICVSHDPQLIDMSREHTSLARFVKKENGETIIYQAGDNVFSKDEETKDRVLMLNRFNPHICETFFSDEVILVEGDTEAIVLRGLIYEHYPNSDLFVLNTGTKNNIPFFIEVLSHFKINQHVIHDSDERYLYTEGQRRLKKDGDPKVNSAWTLNAKIWDAMEAAKSNGSSVKRYVSVRNFEHSHDYSHDPDKGKPLSAYEFSQTLDISDEEKSIVNFLKQVAGDKPYDNEYTQEHLEEIVEEPF</sequence>
<evidence type="ECO:0000259" key="2">
    <source>
        <dbReference type="Pfam" id="PF20469"/>
    </source>
</evidence>
<dbReference type="SUPFAM" id="SSF52540">
    <property type="entry name" value="P-loop containing nucleoside triphosphate hydrolases"/>
    <property type="match status" value="1"/>
</dbReference>
<dbReference type="InterPro" id="IPR041685">
    <property type="entry name" value="AAA_GajA/Old/RecF-like"/>
</dbReference>
<dbReference type="InterPro" id="IPR034139">
    <property type="entry name" value="TOPRIM_OLD"/>
</dbReference>
<gene>
    <name evidence="3" type="ORF">PP2015_3862</name>
</gene>
<evidence type="ECO:0000313" key="3">
    <source>
        <dbReference type="EMBL" id="ALO44331.1"/>
    </source>
</evidence>
<dbReference type="InterPro" id="IPR051396">
    <property type="entry name" value="Bact_Antivir_Def_Nuclease"/>
</dbReference>
<dbReference type="InterPro" id="IPR027417">
    <property type="entry name" value="P-loop_NTPase"/>
</dbReference>
<proteinExistence type="predicted"/>
<dbReference type="RefSeq" id="WP_058032199.1">
    <property type="nucleotide sequence ID" value="NZ_CP013188.1"/>
</dbReference>
<dbReference type="Pfam" id="PF20469">
    <property type="entry name" value="OLD-like_TOPRIM"/>
    <property type="match status" value="1"/>
</dbReference>
<dbReference type="OrthoDB" id="6936458at2"/>
<dbReference type="CDD" id="cd01026">
    <property type="entry name" value="TOPRIM_OLD"/>
    <property type="match status" value="1"/>
</dbReference>
<dbReference type="Pfam" id="PF13175">
    <property type="entry name" value="AAA_15"/>
    <property type="match status" value="1"/>
</dbReference>
<dbReference type="PANTHER" id="PTHR43581:SF4">
    <property type="entry name" value="ATP_GTP PHOSPHATASE"/>
    <property type="match status" value="1"/>
</dbReference>
<keyword evidence="4" id="KW-1185">Reference proteome</keyword>
<organism evidence="3 4">
    <name type="scientific">Pseudoalteromonas phenolica</name>
    <dbReference type="NCBI Taxonomy" id="161398"/>
    <lineage>
        <taxon>Bacteria</taxon>
        <taxon>Pseudomonadati</taxon>
        <taxon>Pseudomonadota</taxon>
        <taxon>Gammaproteobacteria</taxon>
        <taxon>Alteromonadales</taxon>
        <taxon>Pseudoalteromonadaceae</taxon>
        <taxon>Pseudoalteromonas</taxon>
    </lineage>
</organism>
<dbReference type="EMBL" id="CP013188">
    <property type="protein sequence ID" value="ALO44331.1"/>
    <property type="molecule type" value="Genomic_DNA"/>
</dbReference>
<feature type="domain" description="OLD protein-like TOPRIM" evidence="2">
    <location>
        <begin position="405"/>
        <end position="467"/>
    </location>
</feature>
<dbReference type="AlphaFoldDB" id="A0A0S2K7P1"/>
<accession>A0A0S2K7P1</accession>
<evidence type="ECO:0000259" key="1">
    <source>
        <dbReference type="Pfam" id="PF13175"/>
    </source>
</evidence>
<dbReference type="STRING" id="161398.PP2015_3862"/>
<protein>
    <submittedName>
        <fullName evidence="3">Uncharacterized protein</fullName>
    </submittedName>
</protein>